<evidence type="ECO:0000313" key="2">
    <source>
        <dbReference type="EMBL" id="EIW81883.1"/>
    </source>
</evidence>
<dbReference type="Pfam" id="PF20209">
    <property type="entry name" value="DUF6570"/>
    <property type="match status" value="1"/>
</dbReference>
<dbReference type="KEGG" id="cput:CONPUDRAFT_53439"/>
<proteinExistence type="predicted"/>
<dbReference type="OrthoDB" id="2691934at2759"/>
<dbReference type="OMA" id="LICKACC"/>
<dbReference type="GeneID" id="19207585"/>
<dbReference type="AlphaFoldDB" id="A0A5M3MRV3"/>
<protein>
    <recommendedName>
        <fullName evidence="1">DUF6570 domain-containing protein</fullName>
    </recommendedName>
</protein>
<dbReference type="InterPro" id="IPR046700">
    <property type="entry name" value="DUF6570"/>
</dbReference>
<reference evidence="3" key="1">
    <citation type="journal article" date="2012" name="Science">
        <title>The Paleozoic origin of enzymatic lignin decomposition reconstructed from 31 fungal genomes.</title>
        <authorList>
            <person name="Floudas D."/>
            <person name="Binder M."/>
            <person name="Riley R."/>
            <person name="Barry K."/>
            <person name="Blanchette R.A."/>
            <person name="Henrissat B."/>
            <person name="Martinez A.T."/>
            <person name="Otillar R."/>
            <person name="Spatafora J.W."/>
            <person name="Yadav J.S."/>
            <person name="Aerts A."/>
            <person name="Benoit I."/>
            <person name="Boyd A."/>
            <person name="Carlson A."/>
            <person name="Copeland A."/>
            <person name="Coutinho P.M."/>
            <person name="de Vries R.P."/>
            <person name="Ferreira P."/>
            <person name="Findley K."/>
            <person name="Foster B."/>
            <person name="Gaskell J."/>
            <person name="Glotzer D."/>
            <person name="Gorecki P."/>
            <person name="Heitman J."/>
            <person name="Hesse C."/>
            <person name="Hori C."/>
            <person name="Igarashi K."/>
            <person name="Jurgens J.A."/>
            <person name="Kallen N."/>
            <person name="Kersten P."/>
            <person name="Kohler A."/>
            <person name="Kuees U."/>
            <person name="Kumar T.K.A."/>
            <person name="Kuo A."/>
            <person name="LaButti K."/>
            <person name="Larrondo L.F."/>
            <person name="Lindquist E."/>
            <person name="Ling A."/>
            <person name="Lombard V."/>
            <person name="Lucas S."/>
            <person name="Lundell T."/>
            <person name="Martin R."/>
            <person name="McLaughlin D.J."/>
            <person name="Morgenstern I."/>
            <person name="Morin E."/>
            <person name="Murat C."/>
            <person name="Nagy L.G."/>
            <person name="Nolan M."/>
            <person name="Ohm R.A."/>
            <person name="Patyshakuliyeva A."/>
            <person name="Rokas A."/>
            <person name="Ruiz-Duenas F.J."/>
            <person name="Sabat G."/>
            <person name="Salamov A."/>
            <person name="Samejima M."/>
            <person name="Schmutz J."/>
            <person name="Slot J.C."/>
            <person name="St John F."/>
            <person name="Stenlid J."/>
            <person name="Sun H."/>
            <person name="Sun S."/>
            <person name="Syed K."/>
            <person name="Tsang A."/>
            <person name="Wiebenga A."/>
            <person name="Young D."/>
            <person name="Pisabarro A."/>
            <person name="Eastwood D.C."/>
            <person name="Martin F."/>
            <person name="Cullen D."/>
            <person name="Grigoriev I.V."/>
            <person name="Hibbett D.S."/>
        </authorList>
    </citation>
    <scope>NUCLEOTIDE SEQUENCE [LARGE SCALE GENOMIC DNA]</scope>
    <source>
        <strain evidence="3">RWD-64-598 SS2</strain>
    </source>
</reference>
<comment type="caution">
    <text evidence="2">The sequence shown here is derived from an EMBL/GenBank/DDBJ whole genome shotgun (WGS) entry which is preliminary data.</text>
</comment>
<dbReference type="RefSeq" id="XP_007767310.1">
    <property type="nucleotide sequence ID" value="XM_007769120.1"/>
</dbReference>
<gene>
    <name evidence="2" type="ORF">CONPUDRAFT_53439</name>
</gene>
<accession>A0A5M3MRV3</accession>
<sequence>MFPSHRDVVRPPVPVLPGAAHDLLLDPLGVRVDANGEVVLSMCSVCKRDLSKSKLPRLALANNNYLGPVPAELHDLTVVEEAMIALCRPKTCIVQLSDPQETAPISHATANLRSKNYSIGPIATCLPASTEDITTMICVLFVGSTPPTAEWMQTHAKPLLVRREKVRAALQWLKRNNHHYRHIQIDDIVINNLPVSGILP</sequence>
<feature type="non-terminal residue" evidence="2">
    <location>
        <position position="200"/>
    </location>
</feature>
<evidence type="ECO:0000313" key="3">
    <source>
        <dbReference type="Proteomes" id="UP000053558"/>
    </source>
</evidence>
<keyword evidence="3" id="KW-1185">Reference proteome</keyword>
<feature type="domain" description="DUF6570" evidence="1">
    <location>
        <begin position="52"/>
        <end position="187"/>
    </location>
</feature>
<name>A0A5M3MRV3_CONPW</name>
<dbReference type="Proteomes" id="UP000053558">
    <property type="component" value="Unassembled WGS sequence"/>
</dbReference>
<dbReference type="EMBL" id="JH711577">
    <property type="protein sequence ID" value="EIW81883.1"/>
    <property type="molecule type" value="Genomic_DNA"/>
</dbReference>
<evidence type="ECO:0000259" key="1">
    <source>
        <dbReference type="Pfam" id="PF20209"/>
    </source>
</evidence>
<organism evidence="2 3">
    <name type="scientific">Coniophora puteana (strain RWD-64-598)</name>
    <name type="common">Brown rot fungus</name>
    <dbReference type="NCBI Taxonomy" id="741705"/>
    <lineage>
        <taxon>Eukaryota</taxon>
        <taxon>Fungi</taxon>
        <taxon>Dikarya</taxon>
        <taxon>Basidiomycota</taxon>
        <taxon>Agaricomycotina</taxon>
        <taxon>Agaricomycetes</taxon>
        <taxon>Agaricomycetidae</taxon>
        <taxon>Boletales</taxon>
        <taxon>Coniophorineae</taxon>
        <taxon>Coniophoraceae</taxon>
        <taxon>Coniophora</taxon>
    </lineage>
</organism>